<feature type="domain" description="SLH" evidence="1">
    <location>
        <begin position="331"/>
        <end position="404"/>
    </location>
</feature>
<dbReference type="RefSeq" id="WP_087616184.1">
    <property type="nucleotide sequence ID" value="NZ_JAFBEY010000001.1"/>
</dbReference>
<dbReference type="EMBL" id="NHNT01000002">
    <property type="protein sequence ID" value="OUZ40030.1"/>
    <property type="molecule type" value="Genomic_DNA"/>
</dbReference>
<dbReference type="Pfam" id="PF01464">
    <property type="entry name" value="SLT"/>
    <property type="match status" value="1"/>
</dbReference>
<proteinExistence type="predicted"/>
<dbReference type="Gene3D" id="1.10.530.10">
    <property type="match status" value="1"/>
</dbReference>
<sequence>MKRLFKPLIGVIAVGAITLSINNDKNVIANDIANTCEYDAASKVNPDFSTTNCLLTETALSYDVPPEIVKAIAEGESGNWRHFDNNGEAIVTADNGIGLMQITNQAGYNEERLKSDLVYNIESGVKILDKMFDRSDLPKINDGDRDVLEHWYFAIMAYNGTKPVNSPIVQSTGERNAKAYQEKIFGFVEKYELIDLQELPFTSDDFQYDSNSRENIKFLKMNYKFDLPLTKSKYSFEKGDKVIATTNPAFRSRPTTGDDSKIGTLNKGEVVIITGPFVYDEGSTKKNHFVWYPVKRSNGSEGYVASSYLDYSDSTSNPTPTPVDPEKDYSKYTKKFADFREMWWTDSMIWAIDRGYIQGDSTIWNAKTKKYETHLLPNRKLTEAHFLTIFFRYAEKDELASVKGTSSWSRSSVYNLAKKYNMPVLASEKSKASRALAEQGIRRGKLAQLMASYYYGKTVSEDTAIQFFINNGLTTEPSIKEYKPNDILSRAHISAFIQRYDSFVSKQK</sequence>
<gene>
    <name evidence="2" type="ORF">CBM15_05825</name>
</gene>
<dbReference type="InterPro" id="IPR008258">
    <property type="entry name" value="Transglycosylase_SLT_dom_1"/>
</dbReference>
<dbReference type="InterPro" id="IPR003646">
    <property type="entry name" value="SH3-like_bac-type"/>
</dbReference>
<dbReference type="PROSITE" id="PS51272">
    <property type="entry name" value="SLH"/>
    <property type="match status" value="1"/>
</dbReference>
<protein>
    <submittedName>
        <fullName evidence="2">Lytic transglycosylase</fullName>
    </submittedName>
</protein>
<dbReference type="SUPFAM" id="SSF53955">
    <property type="entry name" value="Lysozyme-like"/>
    <property type="match status" value="1"/>
</dbReference>
<accession>A0ABX3ZKX8</accession>
<evidence type="ECO:0000259" key="1">
    <source>
        <dbReference type="PROSITE" id="PS51272"/>
    </source>
</evidence>
<name>A0ABX3ZKX8_9BACL</name>
<dbReference type="InterPro" id="IPR001119">
    <property type="entry name" value="SLH_dom"/>
</dbReference>
<dbReference type="Pfam" id="PF08239">
    <property type="entry name" value="SH3_3"/>
    <property type="match status" value="1"/>
</dbReference>
<evidence type="ECO:0000313" key="2">
    <source>
        <dbReference type="EMBL" id="OUZ40030.1"/>
    </source>
</evidence>
<keyword evidence="3" id="KW-1185">Reference proteome</keyword>
<organism evidence="2 3">
    <name type="scientific">Solibacillus kalamii</name>
    <dbReference type="NCBI Taxonomy" id="1748298"/>
    <lineage>
        <taxon>Bacteria</taxon>
        <taxon>Bacillati</taxon>
        <taxon>Bacillota</taxon>
        <taxon>Bacilli</taxon>
        <taxon>Bacillales</taxon>
        <taxon>Caryophanaceae</taxon>
        <taxon>Solibacillus</taxon>
    </lineage>
</organism>
<dbReference type="Gene3D" id="2.30.30.40">
    <property type="entry name" value="SH3 Domains"/>
    <property type="match status" value="1"/>
</dbReference>
<dbReference type="InterPro" id="IPR023346">
    <property type="entry name" value="Lysozyme-like_dom_sf"/>
</dbReference>
<comment type="caution">
    <text evidence="2">The sequence shown here is derived from an EMBL/GenBank/DDBJ whole genome shotgun (WGS) entry which is preliminary data.</text>
</comment>
<dbReference type="Proteomes" id="UP000196594">
    <property type="component" value="Unassembled WGS sequence"/>
</dbReference>
<reference evidence="2 3" key="1">
    <citation type="journal article" date="2017" name="Int. J. Syst. Evol. Microbiol.">
        <title>Solibacillus kalamii sp. nov., isolated from a high-efficiency particulate arrestance filter system used in the International Space Station.</title>
        <authorList>
            <person name="Checinska Sielaff A."/>
            <person name="Kumar R.M."/>
            <person name="Pal D."/>
            <person name="Mayilraj S."/>
            <person name="Venkateswaran K."/>
        </authorList>
    </citation>
    <scope>NUCLEOTIDE SEQUENCE [LARGE SCALE GENOMIC DNA]</scope>
    <source>
        <strain evidence="2 3">ISSFR-015</strain>
    </source>
</reference>
<evidence type="ECO:0000313" key="3">
    <source>
        <dbReference type="Proteomes" id="UP000196594"/>
    </source>
</evidence>